<evidence type="ECO:0000313" key="2">
    <source>
        <dbReference type="EMBL" id="CAH1779928.1"/>
    </source>
</evidence>
<proteinExistence type="predicted"/>
<dbReference type="PANTHER" id="PTHR31195">
    <property type="entry name" value="GEO02494P1"/>
    <property type="match status" value="1"/>
</dbReference>
<accession>A0A8J1URL5</accession>
<feature type="compositionally biased region" description="Basic and acidic residues" evidence="1">
    <location>
        <begin position="75"/>
        <end position="91"/>
    </location>
</feature>
<feature type="compositionally biased region" description="Acidic residues" evidence="1">
    <location>
        <begin position="40"/>
        <end position="55"/>
    </location>
</feature>
<dbReference type="OrthoDB" id="10043580at2759"/>
<dbReference type="AlphaFoldDB" id="A0A8J1URL5"/>
<feature type="region of interest" description="Disordered" evidence="1">
    <location>
        <begin position="1"/>
        <end position="58"/>
    </location>
</feature>
<name>A0A8J1URL5_OWEFU</name>
<dbReference type="InterPro" id="IPR040219">
    <property type="entry name" value="KIAA1143-like"/>
</dbReference>
<dbReference type="Proteomes" id="UP000749559">
    <property type="component" value="Unassembled WGS sequence"/>
</dbReference>
<dbReference type="InterPro" id="IPR027911">
    <property type="entry name" value="DUF4604"/>
</dbReference>
<gene>
    <name evidence="2" type="ORF">OFUS_LOCUS6686</name>
</gene>
<evidence type="ECO:0000256" key="1">
    <source>
        <dbReference type="SAM" id="MobiDB-lite"/>
    </source>
</evidence>
<evidence type="ECO:0000313" key="3">
    <source>
        <dbReference type="Proteomes" id="UP000749559"/>
    </source>
</evidence>
<dbReference type="Pfam" id="PF15377">
    <property type="entry name" value="DUF4604"/>
    <property type="match status" value="1"/>
</dbReference>
<dbReference type="PANTHER" id="PTHR31195:SF2">
    <property type="entry name" value="GEO02494P1"/>
    <property type="match status" value="1"/>
</dbReference>
<keyword evidence="3" id="KW-1185">Reference proteome</keyword>
<feature type="region of interest" description="Disordered" evidence="1">
    <location>
        <begin position="75"/>
        <end position="157"/>
    </location>
</feature>
<dbReference type="EMBL" id="CAIIXF020000003">
    <property type="protein sequence ID" value="CAH1779928.1"/>
    <property type="molecule type" value="Genomic_DNA"/>
</dbReference>
<comment type="caution">
    <text evidence="2">The sequence shown here is derived from an EMBL/GenBank/DDBJ whole genome shotgun (WGS) entry which is preliminary data.</text>
</comment>
<reference evidence="2" key="1">
    <citation type="submission" date="2022-03" db="EMBL/GenBank/DDBJ databases">
        <authorList>
            <person name="Martin C."/>
        </authorList>
    </citation>
    <scope>NUCLEOTIDE SEQUENCE</scope>
</reference>
<sequence>MAKRNIAYIKQDEPSFLQQMKQRMGYKEGPTVNTKYQQQDDVDSDPEREDNEDEAPTIVVLKPGDLSATDVEKIKGGAVEDKIEGVDRLQGDDSAPEGGKIMFRKPVKRSTDENNDLNVSSKKKKDSSKLKDKQSKVKSVKNTKLLSFGDEEEEEDG</sequence>
<organism evidence="2 3">
    <name type="scientific">Owenia fusiformis</name>
    <name type="common">Polychaete worm</name>
    <dbReference type="NCBI Taxonomy" id="6347"/>
    <lineage>
        <taxon>Eukaryota</taxon>
        <taxon>Metazoa</taxon>
        <taxon>Spiralia</taxon>
        <taxon>Lophotrochozoa</taxon>
        <taxon>Annelida</taxon>
        <taxon>Polychaeta</taxon>
        <taxon>Sedentaria</taxon>
        <taxon>Canalipalpata</taxon>
        <taxon>Sabellida</taxon>
        <taxon>Oweniida</taxon>
        <taxon>Oweniidae</taxon>
        <taxon>Owenia</taxon>
    </lineage>
</organism>
<protein>
    <submittedName>
        <fullName evidence="2">Uncharacterized protein</fullName>
    </submittedName>
</protein>